<evidence type="ECO:0000313" key="2">
    <source>
        <dbReference type="EMBL" id="TWI48686.1"/>
    </source>
</evidence>
<dbReference type="InterPro" id="IPR021292">
    <property type="entry name" value="DUF2863"/>
</dbReference>
<comment type="caution">
    <text evidence="2">The sequence shown here is derived from an EMBL/GenBank/DDBJ whole genome shotgun (WGS) entry which is preliminary data.</text>
</comment>
<sequence>MPGTGIDMPMPPKPKNKKPAPRKTSAVPEDKDDAQAAALSALALELAEQEDNDTLGSELRDKERDFQRALRRYLTQDKDAVLYGALDLASHEDTGAWQLLRAAIEEAAASVQLRRDNAPALDIDAFAIPVFVHSTGGLVEAEGFQDDDAYDALLESMKSAGLESPKAKLALVRHAYDAAEASRITYSQLHAMAREAAAALVDKKVADAPAMLRSIAGWTGPAFGPDDEAVELRFLVGFSVKRADDPFYAVPDDEAAADAWFAERMERYRQWTEQAAPLVARCLAPAGRDITLNFLYQDLFFGARAAGLAEQAMLALMTTLGAALAAHGGPVRAVIAPAYGGGEMVLRVQLYADDALLADAERALDPAADVEQEVDDMRDALATLGVTDVAVEEQPERDTRRLH</sequence>
<dbReference type="AlphaFoldDB" id="A0A562PX71"/>
<organism evidence="2 3">
    <name type="scientific">Pseudoduganella flava</name>
    <dbReference type="NCBI Taxonomy" id="871742"/>
    <lineage>
        <taxon>Bacteria</taxon>
        <taxon>Pseudomonadati</taxon>
        <taxon>Pseudomonadota</taxon>
        <taxon>Betaproteobacteria</taxon>
        <taxon>Burkholderiales</taxon>
        <taxon>Oxalobacteraceae</taxon>
        <taxon>Telluria group</taxon>
        <taxon>Pseudoduganella</taxon>
    </lineage>
</organism>
<evidence type="ECO:0000256" key="1">
    <source>
        <dbReference type="SAM" id="MobiDB-lite"/>
    </source>
</evidence>
<protein>
    <submittedName>
        <fullName evidence="2">Uncharacterized protein DUF2863</fullName>
    </submittedName>
</protein>
<gene>
    <name evidence="2" type="ORF">IP92_02078</name>
</gene>
<reference evidence="2 3" key="1">
    <citation type="journal article" date="2015" name="Stand. Genomic Sci.">
        <title>Genomic Encyclopedia of Bacterial and Archaeal Type Strains, Phase III: the genomes of soil and plant-associated and newly described type strains.</title>
        <authorList>
            <person name="Whitman W.B."/>
            <person name="Woyke T."/>
            <person name="Klenk H.P."/>
            <person name="Zhou Y."/>
            <person name="Lilburn T.G."/>
            <person name="Beck B.J."/>
            <person name="De Vos P."/>
            <person name="Vandamme P."/>
            <person name="Eisen J.A."/>
            <person name="Garrity G."/>
            <person name="Hugenholtz P."/>
            <person name="Kyrpides N.C."/>
        </authorList>
    </citation>
    <scope>NUCLEOTIDE SEQUENCE [LARGE SCALE GENOMIC DNA]</scope>
    <source>
        <strain evidence="2 3">CGMCC 1.10685</strain>
    </source>
</reference>
<dbReference type="Proteomes" id="UP000315112">
    <property type="component" value="Unassembled WGS sequence"/>
</dbReference>
<proteinExistence type="predicted"/>
<feature type="region of interest" description="Disordered" evidence="1">
    <location>
        <begin position="1"/>
        <end position="32"/>
    </location>
</feature>
<evidence type="ECO:0000313" key="3">
    <source>
        <dbReference type="Proteomes" id="UP000315112"/>
    </source>
</evidence>
<dbReference type="Pfam" id="PF11062">
    <property type="entry name" value="DUF2863"/>
    <property type="match status" value="1"/>
</dbReference>
<accession>A0A562PX71</accession>
<dbReference type="EMBL" id="VLKW01000003">
    <property type="protein sequence ID" value="TWI48686.1"/>
    <property type="molecule type" value="Genomic_DNA"/>
</dbReference>
<name>A0A562PX71_9BURK</name>